<dbReference type="GO" id="GO:0005737">
    <property type="term" value="C:cytoplasm"/>
    <property type="evidence" value="ECO:0007669"/>
    <property type="project" value="UniProtKB-SubCell"/>
</dbReference>
<dbReference type="InterPro" id="IPR029063">
    <property type="entry name" value="SAM-dependent_MTases_sf"/>
</dbReference>
<proteinExistence type="inferred from homology"/>
<sequence>MTATRTIGYHAIMLEGLHPVAPTHLMRLETSERAARKVGDLIGEMFDPAETAVAAFEAPDGQIWLVEVFFREAPDEDHVRGLVKAAAGDAVAACVTFHAIESRDWVRASLDGLKPVEAGRFTVFGSHDRDKVAPNAIPIEIEAALAFGTGHHGTTLGCLRAIDRLAKARRSFRPLDVGTGTGVLAIAAGLRHRVSVLASDIDAVSVEASRDNAALNKARGYVQVIHAAGLKDGRFRNGAPYDLVLANILPRPLVGMATDLVRLVAPGGWVVLSGIIPPHANLVISAYRDRGLRLVVRETIEGWVTLTMRRGG</sequence>
<dbReference type="InterPro" id="IPR004498">
    <property type="entry name" value="Ribosomal_PrmA_MeTrfase"/>
</dbReference>
<reference evidence="7 8" key="1">
    <citation type="submission" date="2018-04" db="EMBL/GenBank/DDBJ databases">
        <title>Genomic Encyclopedia of Archaeal and Bacterial Type Strains, Phase II (KMG-II): from individual species to whole genera.</title>
        <authorList>
            <person name="Goeker M."/>
        </authorList>
    </citation>
    <scope>NUCLEOTIDE SEQUENCE [LARGE SCALE GENOMIC DNA]</scope>
    <source>
        <strain evidence="7 8">DSM 25521</strain>
    </source>
</reference>
<evidence type="ECO:0000313" key="8">
    <source>
        <dbReference type="Proteomes" id="UP000241808"/>
    </source>
</evidence>
<comment type="similarity">
    <text evidence="1 6">Belongs to the methyltransferase superfamily. PrmA family.</text>
</comment>
<dbReference type="PANTHER" id="PTHR43648:SF1">
    <property type="entry name" value="ELECTRON TRANSFER FLAVOPROTEIN BETA SUBUNIT LYSINE METHYLTRANSFERASE"/>
    <property type="match status" value="1"/>
</dbReference>
<evidence type="ECO:0000256" key="1">
    <source>
        <dbReference type="ARBA" id="ARBA00009741"/>
    </source>
</evidence>
<dbReference type="EMBL" id="PZZL01000007">
    <property type="protein sequence ID" value="PTM52878.1"/>
    <property type="molecule type" value="Genomic_DNA"/>
</dbReference>
<dbReference type="SUPFAM" id="SSF53335">
    <property type="entry name" value="S-adenosyl-L-methionine-dependent methyltransferases"/>
    <property type="match status" value="1"/>
</dbReference>
<name>A0A2T4Z066_9HYPH</name>
<dbReference type="AlphaFoldDB" id="A0A2T4Z066"/>
<dbReference type="PANTHER" id="PTHR43648">
    <property type="entry name" value="ELECTRON TRANSFER FLAVOPROTEIN BETA SUBUNIT LYSINE METHYLTRANSFERASE"/>
    <property type="match status" value="1"/>
</dbReference>
<dbReference type="InterPro" id="IPR050078">
    <property type="entry name" value="Ribosomal_L11_MeTrfase_PrmA"/>
</dbReference>
<keyword evidence="3 6" id="KW-0489">Methyltransferase</keyword>
<feature type="binding site" evidence="6">
    <location>
        <position position="155"/>
    </location>
    <ligand>
        <name>S-adenosyl-L-methionine</name>
        <dbReference type="ChEBI" id="CHEBI:59789"/>
    </ligand>
</feature>
<evidence type="ECO:0000256" key="6">
    <source>
        <dbReference type="HAMAP-Rule" id="MF_00735"/>
    </source>
</evidence>
<accession>A0A2T4Z066</accession>
<feature type="binding site" evidence="6">
    <location>
        <position position="247"/>
    </location>
    <ligand>
        <name>S-adenosyl-L-methionine</name>
        <dbReference type="ChEBI" id="CHEBI:59789"/>
    </ligand>
</feature>
<evidence type="ECO:0000256" key="5">
    <source>
        <dbReference type="ARBA" id="ARBA00022691"/>
    </source>
</evidence>
<evidence type="ECO:0000256" key="3">
    <source>
        <dbReference type="ARBA" id="ARBA00022603"/>
    </source>
</evidence>
<comment type="catalytic activity">
    <reaction evidence="6">
        <text>L-lysyl-[protein] + 3 S-adenosyl-L-methionine = N(6),N(6),N(6)-trimethyl-L-lysyl-[protein] + 3 S-adenosyl-L-homocysteine + 3 H(+)</text>
        <dbReference type="Rhea" id="RHEA:54192"/>
        <dbReference type="Rhea" id="RHEA-COMP:9752"/>
        <dbReference type="Rhea" id="RHEA-COMP:13826"/>
        <dbReference type="ChEBI" id="CHEBI:15378"/>
        <dbReference type="ChEBI" id="CHEBI:29969"/>
        <dbReference type="ChEBI" id="CHEBI:57856"/>
        <dbReference type="ChEBI" id="CHEBI:59789"/>
        <dbReference type="ChEBI" id="CHEBI:61961"/>
    </reaction>
</comment>
<dbReference type="Pfam" id="PF06325">
    <property type="entry name" value="PrmA"/>
    <property type="match status" value="1"/>
</dbReference>
<feature type="binding site" evidence="6">
    <location>
        <position position="200"/>
    </location>
    <ligand>
        <name>S-adenosyl-L-methionine</name>
        <dbReference type="ChEBI" id="CHEBI:59789"/>
    </ligand>
</feature>
<feature type="binding site" evidence="6">
    <location>
        <position position="178"/>
    </location>
    <ligand>
        <name>S-adenosyl-L-methionine</name>
        <dbReference type="ChEBI" id="CHEBI:59789"/>
    </ligand>
</feature>
<keyword evidence="4 6" id="KW-0808">Transferase</keyword>
<comment type="caution">
    <text evidence="7">The sequence shown here is derived from an EMBL/GenBank/DDBJ whole genome shotgun (WGS) entry which is preliminary data.</text>
</comment>
<gene>
    <name evidence="6" type="primary">prmA</name>
    <name evidence="7" type="ORF">C8P69_107156</name>
</gene>
<dbReference type="EC" id="2.1.1.-" evidence="6"/>
<dbReference type="GO" id="GO:0032259">
    <property type="term" value="P:methylation"/>
    <property type="evidence" value="ECO:0007669"/>
    <property type="project" value="UniProtKB-KW"/>
</dbReference>
<keyword evidence="8" id="KW-1185">Reference proteome</keyword>
<dbReference type="Proteomes" id="UP000241808">
    <property type="component" value="Unassembled WGS sequence"/>
</dbReference>
<keyword evidence="2 6" id="KW-0963">Cytoplasm</keyword>
<organism evidence="7 8">
    <name type="scientific">Phreatobacter oligotrophus</name>
    <dbReference type="NCBI Taxonomy" id="1122261"/>
    <lineage>
        <taxon>Bacteria</taxon>
        <taxon>Pseudomonadati</taxon>
        <taxon>Pseudomonadota</taxon>
        <taxon>Alphaproteobacteria</taxon>
        <taxon>Hyphomicrobiales</taxon>
        <taxon>Phreatobacteraceae</taxon>
        <taxon>Phreatobacter</taxon>
    </lineage>
</organism>
<comment type="subcellular location">
    <subcellularLocation>
        <location evidence="6">Cytoplasm</location>
    </subcellularLocation>
</comment>
<dbReference type="CDD" id="cd02440">
    <property type="entry name" value="AdoMet_MTases"/>
    <property type="match status" value="1"/>
</dbReference>
<keyword evidence="7" id="KW-0689">Ribosomal protein</keyword>
<evidence type="ECO:0000313" key="7">
    <source>
        <dbReference type="EMBL" id="PTM52878.1"/>
    </source>
</evidence>
<dbReference type="NCBIfam" id="NF001784">
    <property type="entry name" value="PRK00517.2-1"/>
    <property type="match status" value="1"/>
</dbReference>
<dbReference type="GO" id="GO:0016279">
    <property type="term" value="F:protein-lysine N-methyltransferase activity"/>
    <property type="evidence" value="ECO:0007669"/>
    <property type="project" value="RHEA"/>
</dbReference>
<dbReference type="Gene3D" id="3.40.50.150">
    <property type="entry name" value="Vaccinia Virus protein VP39"/>
    <property type="match status" value="1"/>
</dbReference>
<dbReference type="GO" id="GO:0005840">
    <property type="term" value="C:ribosome"/>
    <property type="evidence" value="ECO:0007669"/>
    <property type="project" value="UniProtKB-KW"/>
</dbReference>
<protein>
    <recommendedName>
        <fullName evidence="6">Ribosomal protein L11 methyltransferase</fullName>
        <shortName evidence="6">L11 Mtase</shortName>
        <ecNumber evidence="6">2.1.1.-</ecNumber>
    </recommendedName>
</protein>
<evidence type="ECO:0000256" key="4">
    <source>
        <dbReference type="ARBA" id="ARBA00022679"/>
    </source>
</evidence>
<evidence type="ECO:0000256" key="2">
    <source>
        <dbReference type="ARBA" id="ARBA00022490"/>
    </source>
</evidence>
<keyword evidence="5 6" id="KW-0949">S-adenosyl-L-methionine</keyword>
<keyword evidence="7" id="KW-0687">Ribonucleoprotein</keyword>
<dbReference type="HAMAP" id="MF_00735">
    <property type="entry name" value="Methyltr_PrmA"/>
    <property type="match status" value="1"/>
</dbReference>
<comment type="function">
    <text evidence="6">Methylates ribosomal protein L11.</text>
</comment>